<reference evidence="6" key="1">
    <citation type="submission" date="2022-11" db="UniProtKB">
        <authorList>
            <consortium name="WormBaseParasite"/>
        </authorList>
    </citation>
    <scope>IDENTIFICATION</scope>
</reference>
<evidence type="ECO:0000256" key="1">
    <source>
        <dbReference type="ARBA" id="ARBA00022723"/>
    </source>
</evidence>
<name>A0A915KUI8_ROMCU</name>
<dbReference type="Proteomes" id="UP000887565">
    <property type="component" value="Unplaced"/>
</dbReference>
<sequence>MTKYPRNVTKCNKEEMFLENYVMLIEFDRNSIGIQNLCFNSAMLKSVYLDSPIKHKNSESGQNEHIIYGASEMQGWRFSQEDDHNCILNFDKDVSFFAIYDGHGGQGKN</sequence>
<organism evidence="5 6">
    <name type="scientific">Romanomermis culicivorax</name>
    <name type="common">Nematode worm</name>
    <dbReference type="NCBI Taxonomy" id="13658"/>
    <lineage>
        <taxon>Eukaryota</taxon>
        <taxon>Metazoa</taxon>
        <taxon>Ecdysozoa</taxon>
        <taxon>Nematoda</taxon>
        <taxon>Enoplea</taxon>
        <taxon>Dorylaimia</taxon>
        <taxon>Mermithida</taxon>
        <taxon>Mermithoidea</taxon>
        <taxon>Mermithidae</taxon>
        <taxon>Romanomermis</taxon>
    </lineage>
</organism>
<dbReference type="GO" id="GO:0004721">
    <property type="term" value="F:phosphoprotein phosphatase activity"/>
    <property type="evidence" value="ECO:0007669"/>
    <property type="project" value="UniProtKB-KW"/>
</dbReference>
<keyword evidence="3" id="KW-0904">Protein phosphatase</keyword>
<keyword evidence="5" id="KW-1185">Reference proteome</keyword>
<evidence type="ECO:0000256" key="2">
    <source>
        <dbReference type="ARBA" id="ARBA00022801"/>
    </source>
</evidence>
<feature type="domain" description="PPM-type phosphatase" evidence="4">
    <location>
        <begin position="68"/>
        <end position="106"/>
    </location>
</feature>
<proteinExistence type="predicted"/>
<dbReference type="PROSITE" id="PS01032">
    <property type="entry name" value="PPM_1"/>
    <property type="match status" value="1"/>
</dbReference>
<evidence type="ECO:0000256" key="3">
    <source>
        <dbReference type="ARBA" id="ARBA00022912"/>
    </source>
</evidence>
<dbReference type="WBParaSite" id="nRc.2.0.1.t41802-RA">
    <property type="protein sequence ID" value="nRc.2.0.1.t41802-RA"/>
    <property type="gene ID" value="nRc.2.0.1.g41802"/>
</dbReference>
<evidence type="ECO:0000259" key="4">
    <source>
        <dbReference type="Pfam" id="PF00481"/>
    </source>
</evidence>
<dbReference type="InterPro" id="IPR001932">
    <property type="entry name" value="PPM-type_phosphatase-like_dom"/>
</dbReference>
<dbReference type="AlphaFoldDB" id="A0A915KUI8"/>
<dbReference type="InterPro" id="IPR000222">
    <property type="entry name" value="PP2C_BS"/>
</dbReference>
<evidence type="ECO:0000313" key="6">
    <source>
        <dbReference type="WBParaSite" id="nRc.2.0.1.t41802-RA"/>
    </source>
</evidence>
<dbReference type="SUPFAM" id="SSF81606">
    <property type="entry name" value="PP2C-like"/>
    <property type="match status" value="1"/>
</dbReference>
<dbReference type="Pfam" id="PF00481">
    <property type="entry name" value="PP2C"/>
    <property type="match status" value="1"/>
</dbReference>
<dbReference type="GO" id="GO:0046872">
    <property type="term" value="F:metal ion binding"/>
    <property type="evidence" value="ECO:0007669"/>
    <property type="project" value="UniProtKB-KW"/>
</dbReference>
<protein>
    <submittedName>
        <fullName evidence="6">PPM-type phosphatase domain-containing protein</fullName>
    </submittedName>
</protein>
<dbReference type="InterPro" id="IPR036457">
    <property type="entry name" value="PPM-type-like_dom_sf"/>
</dbReference>
<keyword evidence="2" id="KW-0378">Hydrolase</keyword>
<dbReference type="Gene3D" id="3.60.40.10">
    <property type="entry name" value="PPM-type phosphatase domain"/>
    <property type="match status" value="1"/>
</dbReference>
<keyword evidence="1" id="KW-0479">Metal-binding</keyword>
<accession>A0A915KUI8</accession>
<evidence type="ECO:0000313" key="5">
    <source>
        <dbReference type="Proteomes" id="UP000887565"/>
    </source>
</evidence>